<feature type="region of interest" description="Disordered" evidence="1">
    <location>
        <begin position="1"/>
        <end position="53"/>
    </location>
</feature>
<accession>A0ABU8M3Q0</accession>
<dbReference type="RefSeq" id="WP_337703219.1">
    <property type="nucleotide sequence ID" value="NZ_JBBEGM010000004.1"/>
</dbReference>
<reference evidence="2 3" key="1">
    <citation type="submission" date="2024-03" db="EMBL/GenBank/DDBJ databases">
        <title>Actinomycetospora sp. OC33-EN07, a novel actinomycete isolated from wild orchid (Aerides multiflora).</title>
        <authorList>
            <person name="Suriyachadkun C."/>
        </authorList>
    </citation>
    <scope>NUCLEOTIDE SEQUENCE [LARGE SCALE GENOMIC DNA]</scope>
    <source>
        <strain evidence="2 3">OC33-EN07</strain>
    </source>
</reference>
<feature type="compositionally biased region" description="Basic and acidic residues" evidence="1">
    <location>
        <begin position="1"/>
        <end position="15"/>
    </location>
</feature>
<feature type="compositionally biased region" description="Basic and acidic residues" evidence="1">
    <location>
        <begin position="24"/>
        <end position="53"/>
    </location>
</feature>
<evidence type="ECO:0000313" key="2">
    <source>
        <dbReference type="EMBL" id="MEJ2861980.1"/>
    </source>
</evidence>
<name>A0ABU8M3Q0_9PSEU</name>
<gene>
    <name evidence="2" type="ORF">WCD58_12485</name>
</gene>
<proteinExistence type="predicted"/>
<organism evidence="2 3">
    <name type="scientific">Actinomycetospora flava</name>
    <dbReference type="NCBI Taxonomy" id="3129232"/>
    <lineage>
        <taxon>Bacteria</taxon>
        <taxon>Bacillati</taxon>
        <taxon>Actinomycetota</taxon>
        <taxon>Actinomycetes</taxon>
        <taxon>Pseudonocardiales</taxon>
        <taxon>Pseudonocardiaceae</taxon>
        <taxon>Actinomycetospora</taxon>
    </lineage>
</organism>
<protein>
    <submittedName>
        <fullName evidence="2">Uncharacterized protein</fullName>
    </submittedName>
</protein>
<evidence type="ECO:0000313" key="3">
    <source>
        <dbReference type="Proteomes" id="UP001369736"/>
    </source>
</evidence>
<dbReference type="EMBL" id="JBBEGM010000004">
    <property type="protein sequence ID" value="MEJ2861980.1"/>
    <property type="molecule type" value="Genomic_DNA"/>
</dbReference>
<keyword evidence="3" id="KW-1185">Reference proteome</keyword>
<dbReference type="Proteomes" id="UP001369736">
    <property type="component" value="Unassembled WGS sequence"/>
</dbReference>
<comment type="caution">
    <text evidence="2">The sequence shown here is derived from an EMBL/GenBank/DDBJ whole genome shotgun (WGS) entry which is preliminary data.</text>
</comment>
<sequence>MRDRTSDRLVQEPRIKRIVRHRPRGDAEPDHRPPEDRDVAPSRGPVGDRRPED</sequence>
<evidence type="ECO:0000256" key="1">
    <source>
        <dbReference type="SAM" id="MobiDB-lite"/>
    </source>
</evidence>